<dbReference type="Pfam" id="PF25547">
    <property type="entry name" value="WXG100_2"/>
    <property type="match status" value="1"/>
</dbReference>
<dbReference type="PANTHER" id="PTHR48125:SF10">
    <property type="entry name" value="OS12G0136300 PROTEIN"/>
    <property type="match status" value="1"/>
</dbReference>
<organism evidence="3 4">
    <name type="scientific">Micromonospora humidisoli</name>
    <dbReference type="NCBI Taxonomy" id="2807622"/>
    <lineage>
        <taxon>Bacteria</taxon>
        <taxon>Bacillati</taxon>
        <taxon>Actinomycetota</taxon>
        <taxon>Actinomycetes</taxon>
        <taxon>Micromonosporales</taxon>
        <taxon>Micromonosporaceae</taxon>
        <taxon>Micromonospora</taxon>
    </lineage>
</organism>
<dbReference type="SMART" id="SM00954">
    <property type="entry name" value="RelA_SpoT"/>
    <property type="match status" value="1"/>
</dbReference>
<feature type="compositionally biased region" description="Low complexity" evidence="1">
    <location>
        <begin position="577"/>
        <end position="595"/>
    </location>
</feature>
<gene>
    <name evidence="3" type="ORF">JQN84_01095</name>
</gene>
<feature type="compositionally biased region" description="Low complexity" evidence="1">
    <location>
        <begin position="444"/>
        <end position="456"/>
    </location>
</feature>
<comment type="caution">
    <text evidence="3">The sequence shown here is derived from an EMBL/GenBank/DDBJ whole genome shotgun (WGS) entry which is preliminary data.</text>
</comment>
<dbReference type="InterPro" id="IPR028908">
    <property type="entry name" value="Tox-PL_dom"/>
</dbReference>
<evidence type="ECO:0000313" key="3">
    <source>
        <dbReference type="EMBL" id="MBM7081146.1"/>
    </source>
</evidence>
<dbReference type="InterPro" id="IPR043519">
    <property type="entry name" value="NT_sf"/>
</dbReference>
<dbReference type="InterPro" id="IPR007685">
    <property type="entry name" value="RelA_SpoT"/>
</dbReference>
<evidence type="ECO:0000259" key="2">
    <source>
        <dbReference type="SMART" id="SM00954"/>
    </source>
</evidence>
<name>A0ABS2J4V9_9ACTN</name>
<dbReference type="SUPFAM" id="SSF81301">
    <property type="entry name" value="Nucleotidyltransferase"/>
    <property type="match status" value="1"/>
</dbReference>
<reference evidence="3 4" key="1">
    <citation type="submission" date="2021-02" db="EMBL/GenBank/DDBJ databases">
        <authorList>
            <person name="Lee D.-H."/>
        </authorList>
    </citation>
    <scope>NUCLEOTIDE SEQUENCE [LARGE SCALE GENOMIC DNA]</scope>
    <source>
        <strain evidence="3 4">MMS20-R2-29</strain>
    </source>
</reference>
<sequence length="1446" mass="153263">MSVLPSPIPHPLDYSPWDLPGWAYEALDWVVGVQWPEGNERTVWDLADQWYAVAGALAGPRADAVAAAAEVRSGYGGTGAVPEAFEAAWRRLAEGDEAPLPVLLAVSTDLGRLVEECGSDIEAAKLEVWIELGILVAELLALAVAAALTAGAASPAAGAAITASRLVIQQIFRRLLAQLAKKALRQGLKEAGERAAKEVARQGVRGLGRRAVKGGLFEAGQEAGVSLATQAYQNSTGRRHGLDLADLGASAIGGLAGGAVAPLAGLGRQATGRAARVGEHVGREMTGEVLAEGAAGLATGQGMPSLEDASRAAVSGVAGSATGQADTALRARLDARLHSLADVSQPPGVFPIPPPVPAGDQVPPAVDALMRSPGDAPAPKPTMPVDPAVMTGSGADVGVETSPPRDPQAPVDSGRTAVAGQVDRSAEPNPTAPLRSGPEAQHHVGAAAPPVAAGPVPDSPTLSSIAVDRESSLAMAGRTADPVTTAPVAAPQGADAGQVNPTASVTTAGPPAGTAATPTPVTGTALTGVPSGPPIGPPVGAAPAAGPPNSSAPVTAPPPADRDRSPGGGDPGRQRGGRLPLLTTLAPAPVASPATGRSVSGPSANDQPPSPRTPEWYAVRWAAEREALERRRYQGYFESQRHWFEDRRRSDDADLRRQVAREHAARAHRAARRADHAHRDGRTELANWYRQIAIRAHEDSYRELDLASAVLNGRIYPADVTVEDPDDFRRINDDVAELAGGGVETGDRSALTGDDDPPPIDRSRRYGEFGGLRPPLALHQTDLERQMPRTPDGGVVRTADPRQGGWFALANDGGPQADPTRGINCLDCTLSLYETWLHGRPRVAAPRTFDGYLQGDVRRPVNGETGGPGRVEEVTGGRFQKLFAVDEGRSPGPAALRTSVERGYRNLRDQLVLGGHGSYAFLITEWENGGSHAWVALNQNGTVLYLDPQAGTVHDRPLYGHAGRRRPDNVVGIDALILGGDGRPMPLGGLARGRFSARPDLPEHPAVPDDEQGYGDPYLNRMHLLDGPGSADQVGSAVGDFDRPPDPAGLPPGEGPQRPTGHPMPERPDDRVRGLLPAGTGLDGLLDAGLSPAEICARVDARTIRRLVPQLDDSGAADVAGLLRDQRIVRMFDDAWRDPSGGQRELARTLVRQLARQPDLARMILATPELATSLTARPVTLHHLATHPEAVDALGSLLGEMATQDADDTLTTQPPVPMPTPLSAEQVRVSERAVTTGEDVRQPGFDRRRATDPGYRTAYLDSLYAAAAVAQVELNGLAVDLARDRGAVVGSAGWRQSPKDRRRAEDKVRKYRGDASRLRDLAGAKVEFQSLDDLYRALDRLCHHPGIRIVRCEDRFVVPQESGYRDVQLILEMSNGHLAEFRLHLAALDEVAVWEHALYEVRRDLDSLARQDGRAMTRVEWSLVTGILREQQRLFWRALMSTLRET</sequence>
<dbReference type="Gene3D" id="3.30.460.10">
    <property type="entry name" value="Beta Polymerase, domain 2"/>
    <property type="match status" value="1"/>
</dbReference>
<dbReference type="Proteomes" id="UP000809587">
    <property type="component" value="Unassembled WGS sequence"/>
</dbReference>
<feature type="domain" description="RelA/SpoT" evidence="2">
    <location>
        <begin position="1294"/>
        <end position="1406"/>
    </location>
</feature>
<evidence type="ECO:0000313" key="4">
    <source>
        <dbReference type="Proteomes" id="UP000809587"/>
    </source>
</evidence>
<proteinExistence type="predicted"/>
<accession>A0ABS2J4V9</accession>
<evidence type="ECO:0000256" key="1">
    <source>
        <dbReference type="SAM" id="MobiDB-lite"/>
    </source>
</evidence>
<feature type="compositionally biased region" description="Low complexity" evidence="1">
    <location>
        <begin position="501"/>
        <end position="530"/>
    </location>
</feature>
<feature type="compositionally biased region" description="Low complexity" evidence="1">
    <location>
        <begin position="538"/>
        <end position="554"/>
    </location>
</feature>
<dbReference type="PANTHER" id="PTHR48125">
    <property type="entry name" value="LP07818P1"/>
    <property type="match status" value="1"/>
</dbReference>
<protein>
    <recommendedName>
        <fullName evidence="2">RelA/SpoT domain-containing protein</fullName>
    </recommendedName>
</protein>
<dbReference type="InterPro" id="IPR057746">
    <property type="entry name" value="CpnT-like_N"/>
</dbReference>
<feature type="region of interest" description="Disordered" evidence="1">
    <location>
        <begin position="739"/>
        <end position="780"/>
    </location>
</feature>
<feature type="compositionally biased region" description="Basic and acidic residues" evidence="1">
    <location>
        <begin position="1064"/>
        <end position="1073"/>
    </location>
</feature>
<feature type="region of interest" description="Disordered" evidence="1">
    <location>
        <begin position="994"/>
        <end position="1073"/>
    </location>
</feature>
<keyword evidence="4" id="KW-1185">Reference proteome</keyword>
<feature type="compositionally biased region" description="Polar residues" evidence="1">
    <location>
        <begin position="597"/>
        <end position="607"/>
    </location>
</feature>
<feature type="region of interest" description="Disordered" evidence="1">
    <location>
        <begin position="354"/>
        <end position="463"/>
    </location>
</feature>
<dbReference type="Pfam" id="PF15644">
    <property type="entry name" value="Gln_amidase"/>
    <property type="match status" value="1"/>
</dbReference>
<dbReference type="EMBL" id="JAFEUO010000001">
    <property type="protein sequence ID" value="MBM7081146.1"/>
    <property type="molecule type" value="Genomic_DNA"/>
</dbReference>
<feature type="compositionally biased region" description="Low complexity" evidence="1">
    <location>
        <begin position="358"/>
        <end position="368"/>
    </location>
</feature>
<feature type="region of interest" description="Disordered" evidence="1">
    <location>
        <begin position="485"/>
        <end position="615"/>
    </location>
</feature>